<evidence type="ECO:0000313" key="8">
    <source>
        <dbReference type="Proteomes" id="UP001501166"/>
    </source>
</evidence>
<evidence type="ECO:0000256" key="2">
    <source>
        <dbReference type="ARBA" id="ARBA00022692"/>
    </source>
</evidence>
<evidence type="ECO:0000256" key="3">
    <source>
        <dbReference type="ARBA" id="ARBA00022989"/>
    </source>
</evidence>
<evidence type="ECO:0000259" key="6">
    <source>
        <dbReference type="Pfam" id="PF00999"/>
    </source>
</evidence>
<reference evidence="7 8" key="1">
    <citation type="journal article" date="2019" name="Int. J. Syst. Evol. Microbiol.">
        <title>The Global Catalogue of Microorganisms (GCM) 10K type strain sequencing project: providing services to taxonomists for standard genome sequencing and annotation.</title>
        <authorList>
            <consortium name="The Broad Institute Genomics Platform"/>
            <consortium name="The Broad Institute Genome Sequencing Center for Infectious Disease"/>
            <person name="Wu L."/>
            <person name="Ma J."/>
        </authorList>
    </citation>
    <scope>NUCLEOTIDE SEQUENCE [LARGE SCALE GENOMIC DNA]</scope>
    <source>
        <strain evidence="7 8">JCM 12662</strain>
    </source>
</reference>
<feature type="transmembrane region" description="Helical" evidence="5">
    <location>
        <begin position="216"/>
        <end position="235"/>
    </location>
</feature>
<dbReference type="RefSeq" id="WP_343756200.1">
    <property type="nucleotide sequence ID" value="NZ_BAAACW010000128.1"/>
</dbReference>
<dbReference type="InterPro" id="IPR006153">
    <property type="entry name" value="Cation/H_exchanger_TM"/>
</dbReference>
<evidence type="ECO:0000256" key="1">
    <source>
        <dbReference type="ARBA" id="ARBA00004141"/>
    </source>
</evidence>
<feature type="transmembrane region" description="Helical" evidence="5">
    <location>
        <begin position="86"/>
        <end position="108"/>
    </location>
</feature>
<sequence length="398" mass="42122">MTYSLYIAILLLVGMAGGKIASKVGLPTVSGYILSGLILGPSVLNLITGEVYNNLGFVNELALGMLALSVGTELHYEMFKKFGKNLMTISIGNAVFTIIIGTLLTWWMGMEIQYALILGTLALTVSPSGVVEVIKENRAKGEMTQNVLGLVAFDNLLAILSFGMMVSFVQSLGGDGASGITLVGSVLLDIFLGVLLGAVSGLFVSYFIRKKTTNENLLVFILAAILFNTGIASMFGLSPVLVNIVTGIAITNLTSRKILVASVLDRIELPVFVIFLTLAGAHIDLSVIGRVGLAGLAYILARSIGKYVGSLFFSQFTSLDKKIRPYIGFGLFPQAGIAIGLATIAERSIPNVSGVITGVILAGAVFFEIAGPIIAEKAFKAAGETHHSRPEERPKKTK</sequence>
<feature type="transmembrane region" description="Helical" evidence="5">
    <location>
        <begin position="326"/>
        <end position="345"/>
    </location>
</feature>
<dbReference type="Pfam" id="PF00999">
    <property type="entry name" value="Na_H_Exchanger"/>
    <property type="match status" value="1"/>
</dbReference>
<dbReference type="EMBL" id="BAAACW010000128">
    <property type="protein sequence ID" value="GAA0367852.1"/>
    <property type="molecule type" value="Genomic_DNA"/>
</dbReference>
<feature type="transmembrane region" description="Helical" evidence="5">
    <location>
        <begin position="180"/>
        <end position="204"/>
    </location>
</feature>
<feature type="transmembrane region" description="Helical" evidence="5">
    <location>
        <begin position="351"/>
        <end position="370"/>
    </location>
</feature>
<feature type="transmembrane region" description="Helical" evidence="5">
    <location>
        <begin position="114"/>
        <end position="134"/>
    </location>
</feature>
<feature type="transmembrane region" description="Helical" evidence="5">
    <location>
        <begin position="146"/>
        <end position="168"/>
    </location>
</feature>
<keyword evidence="2 5" id="KW-0812">Transmembrane</keyword>
<evidence type="ECO:0000313" key="7">
    <source>
        <dbReference type="EMBL" id="GAA0367852.1"/>
    </source>
</evidence>
<feature type="transmembrane region" description="Helical" evidence="5">
    <location>
        <begin position="295"/>
        <end position="314"/>
    </location>
</feature>
<accession>A0ABN0XM76</accession>
<feature type="transmembrane region" description="Helical" evidence="5">
    <location>
        <begin position="29"/>
        <end position="48"/>
    </location>
</feature>
<dbReference type="PANTHER" id="PTHR43021">
    <property type="entry name" value="NA(+)/H(+) ANTIPORTER-RELATED"/>
    <property type="match status" value="1"/>
</dbReference>
<feature type="domain" description="Cation/H+ exchanger transmembrane" evidence="6">
    <location>
        <begin position="9"/>
        <end position="361"/>
    </location>
</feature>
<name>A0ABN0XM76_9LACT</name>
<evidence type="ECO:0000256" key="4">
    <source>
        <dbReference type="ARBA" id="ARBA00023136"/>
    </source>
</evidence>
<protein>
    <submittedName>
        <fullName evidence="7">Cation:proton antiporter</fullName>
    </submittedName>
</protein>
<dbReference type="Gene3D" id="1.20.1530.20">
    <property type="match status" value="1"/>
</dbReference>
<organism evidence="7 8">
    <name type="scientific">Alkalibacterium iburiense</name>
    <dbReference type="NCBI Taxonomy" id="290589"/>
    <lineage>
        <taxon>Bacteria</taxon>
        <taxon>Bacillati</taxon>
        <taxon>Bacillota</taxon>
        <taxon>Bacilli</taxon>
        <taxon>Lactobacillales</taxon>
        <taxon>Carnobacteriaceae</taxon>
        <taxon>Alkalibacterium</taxon>
    </lineage>
</organism>
<feature type="transmembrane region" description="Helical" evidence="5">
    <location>
        <begin position="6"/>
        <end position="22"/>
    </location>
</feature>
<evidence type="ECO:0000256" key="5">
    <source>
        <dbReference type="SAM" id="Phobius"/>
    </source>
</evidence>
<feature type="transmembrane region" description="Helical" evidence="5">
    <location>
        <begin position="271"/>
        <end position="289"/>
    </location>
</feature>
<dbReference type="PANTHER" id="PTHR43021:SF2">
    <property type="entry name" value="CATION_H+ EXCHANGER DOMAIN-CONTAINING PROTEIN"/>
    <property type="match status" value="1"/>
</dbReference>
<dbReference type="Proteomes" id="UP001501166">
    <property type="component" value="Unassembled WGS sequence"/>
</dbReference>
<keyword evidence="3 5" id="KW-1133">Transmembrane helix</keyword>
<comment type="caution">
    <text evidence="7">The sequence shown here is derived from an EMBL/GenBank/DDBJ whole genome shotgun (WGS) entry which is preliminary data.</text>
</comment>
<gene>
    <name evidence="7" type="ORF">GCM10008932_19640</name>
</gene>
<keyword evidence="4 5" id="KW-0472">Membrane</keyword>
<dbReference type="InterPro" id="IPR038770">
    <property type="entry name" value="Na+/solute_symporter_sf"/>
</dbReference>
<keyword evidence="8" id="KW-1185">Reference proteome</keyword>
<comment type="subcellular location">
    <subcellularLocation>
        <location evidence="1">Membrane</location>
        <topology evidence="1">Multi-pass membrane protein</topology>
    </subcellularLocation>
</comment>
<proteinExistence type="predicted"/>